<sequence length="258" mass="28559">MTGGIETTKDVPLIVDRAGYAITLDDLDFLGLTVDQAADMKRGALPLGMSAAVYQEFVESLRGALHDEGATDADVRIQGSSVKFFSGHHKAMPWDRDEIEDEYLKANSSTTPLSAYSLNSILENLTGHWPDNSNRPEARPFDALYRVGLHGEASDYDVQISSHILVDKVRDQIRRRGVKPTDLRVNKPTYNFVKKEYSSQLAYLAQWAAKACELAGRPVTVAVFDGGGPPDVREEFGELSSHFRNDDDWIIVSPRDGS</sequence>
<keyword evidence="2" id="KW-1185">Reference proteome</keyword>
<proteinExistence type="predicted"/>
<organism evidence="1 2">
    <name type="scientific">Microbacterium psychrotolerans</name>
    <dbReference type="NCBI Taxonomy" id="3068321"/>
    <lineage>
        <taxon>Bacteria</taxon>
        <taxon>Bacillati</taxon>
        <taxon>Actinomycetota</taxon>
        <taxon>Actinomycetes</taxon>
        <taxon>Micrococcales</taxon>
        <taxon>Microbacteriaceae</taxon>
        <taxon>Microbacterium</taxon>
    </lineage>
</organism>
<dbReference type="RefSeq" id="WP_308866850.1">
    <property type="nucleotide sequence ID" value="NZ_JAVFWO010000002.1"/>
</dbReference>
<comment type="caution">
    <text evidence="1">The sequence shown here is derived from an EMBL/GenBank/DDBJ whole genome shotgun (WGS) entry which is preliminary data.</text>
</comment>
<dbReference type="EMBL" id="JAVFWO010000002">
    <property type="protein sequence ID" value="MDQ7877411.1"/>
    <property type="molecule type" value="Genomic_DNA"/>
</dbReference>
<evidence type="ECO:0000313" key="1">
    <source>
        <dbReference type="EMBL" id="MDQ7877411.1"/>
    </source>
</evidence>
<accession>A0ABU0Z1K5</accession>
<evidence type="ECO:0000313" key="2">
    <source>
        <dbReference type="Proteomes" id="UP001235133"/>
    </source>
</evidence>
<name>A0ABU0Z1K5_9MICO</name>
<gene>
    <name evidence="1" type="ORF">Q9R08_05410</name>
</gene>
<reference evidence="1 2" key="1">
    <citation type="submission" date="2023-08" db="EMBL/GenBank/DDBJ databases">
        <title>Microbacterium psychrotolerans sp. nov., a psychrotolerant bacterium isolated from soil in Heilongjiang Province, China.</title>
        <authorList>
            <person name="An P."/>
            <person name="Zhao D."/>
            <person name="Xiang H."/>
        </authorList>
    </citation>
    <scope>NUCLEOTIDE SEQUENCE [LARGE SCALE GENOMIC DNA]</scope>
    <source>
        <strain evidence="1 2">QXD-8</strain>
    </source>
</reference>
<dbReference type="Proteomes" id="UP001235133">
    <property type="component" value="Unassembled WGS sequence"/>
</dbReference>
<protein>
    <submittedName>
        <fullName evidence="1">Uncharacterized protein</fullName>
    </submittedName>
</protein>